<keyword evidence="1" id="KW-0472">Membrane</keyword>
<dbReference type="STRING" id="868131.MSWAN_1364"/>
<reference evidence="2 3" key="1">
    <citation type="journal article" date="2014" name="Int. J. Syst. Evol. Microbiol.">
        <title>Methanobacterium paludis sp. nov. and a novel strain of Methanobacterium lacus isolated from northern peatlands.</title>
        <authorList>
            <person name="Cadillo-Quiroz H."/>
            <person name="Brauer S.L."/>
            <person name="Goodson N."/>
            <person name="Yavitt J.B."/>
            <person name="Zinder S.H."/>
        </authorList>
    </citation>
    <scope>NUCLEOTIDE SEQUENCE [LARGE SCALE GENOMIC DNA]</scope>
    <source>
        <strain evidence="3">DSM 25820 / JCM 18151 / SWAN1</strain>
    </source>
</reference>
<feature type="transmembrane region" description="Helical" evidence="1">
    <location>
        <begin position="489"/>
        <end position="507"/>
    </location>
</feature>
<feature type="transmembrane region" description="Helical" evidence="1">
    <location>
        <begin position="17"/>
        <end position="34"/>
    </location>
</feature>
<dbReference type="AlphaFoldDB" id="F6D712"/>
<protein>
    <recommendedName>
        <fullName evidence="4">DUF2206 domain-containing protein</fullName>
    </recommendedName>
</protein>
<feature type="transmembrane region" description="Helical" evidence="1">
    <location>
        <begin position="110"/>
        <end position="129"/>
    </location>
</feature>
<feature type="transmembrane region" description="Helical" evidence="1">
    <location>
        <begin position="417"/>
        <end position="438"/>
    </location>
</feature>
<feature type="transmembrane region" description="Helical" evidence="1">
    <location>
        <begin position="274"/>
        <end position="295"/>
    </location>
</feature>
<feature type="transmembrane region" description="Helical" evidence="1">
    <location>
        <begin position="354"/>
        <end position="372"/>
    </location>
</feature>
<dbReference type="Proteomes" id="UP000009231">
    <property type="component" value="Chromosome"/>
</dbReference>
<keyword evidence="1" id="KW-0812">Transmembrane</keyword>
<dbReference type="EMBL" id="CP002772">
    <property type="protein sequence ID" value="AEG18379.1"/>
    <property type="molecule type" value="Genomic_DNA"/>
</dbReference>
<proteinExistence type="predicted"/>
<accession>F6D712</accession>
<organism evidence="2 3">
    <name type="scientific">Methanobacterium paludis (strain DSM 25820 / JCM 18151 / SWAN1)</name>
    <dbReference type="NCBI Taxonomy" id="868131"/>
    <lineage>
        <taxon>Archaea</taxon>
        <taxon>Methanobacteriati</taxon>
        <taxon>Methanobacteriota</taxon>
        <taxon>Methanomada group</taxon>
        <taxon>Methanobacteria</taxon>
        <taxon>Methanobacteriales</taxon>
        <taxon>Methanobacteriaceae</taxon>
        <taxon>Methanobacterium</taxon>
    </lineage>
</organism>
<feature type="transmembrane region" description="Helical" evidence="1">
    <location>
        <begin position="551"/>
        <end position="575"/>
    </location>
</feature>
<gene>
    <name evidence="2" type="ordered locus">MSWAN_1364</name>
</gene>
<dbReference type="InterPro" id="IPR018701">
    <property type="entry name" value="DUF2206_membrane"/>
</dbReference>
<dbReference type="OrthoDB" id="292292at2157"/>
<sequence length="762" mass="87662">MQIDNVFQMNDWEINKFLKVIFAIQISVLSLVLLDSLGLNLLILGEIISVIYLLFVPGVLILRILKMHKLGSVESLLYSVGLSIASIMFIGFIINLVYPLLKISNPISMVPLIITMTLFVTVLSVFSYLRDKDFSEPSFIDTDELLSPVVLFLSLFPFLAIFGTYLMNWHKINIVLMLLIILICITLLLFAYGKIPKKFYPFTIFIVAISLLFHTSLISNYVTGWDIQNEYYLANIVIKNAVWNFKINSIVNAMLSITLLAPIISIITKINLNWVFKIIYPLIFSFVPVGLYKIFQKQTNEKIAFLSCFLFMSIYVFYTEMIGLARQEIAEFFLVLLIMLMINRRISNPKRSLLFIIFGVSLVISHYGLSYIYMFSLIVVYMLILLFDRYDIQKLLDFSFRNKNKNHVIAFKENMNYQIISSTFVIFFITFTIAWYMYVSNSAPLTTILNIGNHIASSISTDFLNPNAVQGLSVIQNQIQSPLHRLSKYIYLIIQFFIVIGVLTPLFKRNRMNFDRNYLLFVLVNFVILVAAVTVPFFASSLNVERLYQITLIFLAPFCIIGGLTIFKFIFGVIFKSSLKNKDSFHLKLISIFLVVFLLFNVGFMYYVFDDDSSSMALNTTYDTANYNQEEFYGVEWLDDFGSLSKFGNISTTESISISDDNRRPLLRSFGIEPVVLSRVYGNNSTVSDLNTNLMKQYSRYNSVYFFFGSKNVNDNVAIVLDKEGVNLNVAKYKNLTDLFDVENKIYDNGGSQLYYDVINKK</sequence>
<evidence type="ECO:0000256" key="1">
    <source>
        <dbReference type="SAM" id="Phobius"/>
    </source>
</evidence>
<feature type="transmembrane region" description="Helical" evidence="1">
    <location>
        <begin position="324"/>
        <end position="342"/>
    </location>
</feature>
<feature type="transmembrane region" description="Helical" evidence="1">
    <location>
        <begin position="587"/>
        <end position="609"/>
    </location>
</feature>
<dbReference type="RefSeq" id="WP_013825880.1">
    <property type="nucleotide sequence ID" value="NC_015574.1"/>
</dbReference>
<evidence type="ECO:0000313" key="2">
    <source>
        <dbReference type="EMBL" id="AEG18379.1"/>
    </source>
</evidence>
<evidence type="ECO:0000313" key="3">
    <source>
        <dbReference type="Proteomes" id="UP000009231"/>
    </source>
</evidence>
<feature type="transmembrane region" description="Helical" evidence="1">
    <location>
        <begin position="199"/>
        <end position="222"/>
    </location>
</feature>
<feature type="transmembrane region" description="Helical" evidence="1">
    <location>
        <begin position="149"/>
        <end position="167"/>
    </location>
</feature>
<name>F6D712_METPW</name>
<dbReference type="KEGG" id="mew:MSWAN_1364"/>
<feature type="transmembrane region" description="Helical" evidence="1">
    <location>
        <begin position="519"/>
        <end position="539"/>
    </location>
</feature>
<dbReference type="eggNOG" id="arCOG00568">
    <property type="taxonomic scope" value="Archaea"/>
</dbReference>
<evidence type="ECO:0008006" key="4">
    <source>
        <dbReference type="Google" id="ProtNLM"/>
    </source>
</evidence>
<dbReference type="Pfam" id="PF09971">
    <property type="entry name" value="DUF2206"/>
    <property type="match status" value="1"/>
</dbReference>
<feature type="transmembrane region" description="Helical" evidence="1">
    <location>
        <begin position="41"/>
        <end position="64"/>
    </location>
</feature>
<dbReference type="GeneID" id="10668869"/>
<feature type="transmembrane region" description="Helical" evidence="1">
    <location>
        <begin position="174"/>
        <end position="193"/>
    </location>
</feature>
<feature type="transmembrane region" description="Helical" evidence="1">
    <location>
        <begin position="243"/>
        <end position="268"/>
    </location>
</feature>
<keyword evidence="1" id="KW-1133">Transmembrane helix</keyword>
<dbReference type="HOGENOM" id="CLU_023226_0_0_2"/>
<keyword evidence="3" id="KW-1185">Reference proteome</keyword>
<feature type="transmembrane region" description="Helical" evidence="1">
    <location>
        <begin position="76"/>
        <end position="98"/>
    </location>
</feature>
<feature type="transmembrane region" description="Helical" evidence="1">
    <location>
        <begin position="302"/>
        <end position="318"/>
    </location>
</feature>